<dbReference type="GO" id="GO:0034605">
    <property type="term" value="P:cellular response to heat"/>
    <property type="evidence" value="ECO:0007669"/>
    <property type="project" value="TreeGrafter"/>
</dbReference>
<dbReference type="CDD" id="cd19499">
    <property type="entry name" value="RecA-like_ClpB_Hsp104-like"/>
    <property type="match status" value="1"/>
</dbReference>
<evidence type="ECO:0000256" key="6">
    <source>
        <dbReference type="SAM" id="SignalP"/>
    </source>
</evidence>
<keyword evidence="4" id="KW-0143">Chaperone</keyword>
<feature type="domain" description="AAA+ ATPase" evidence="7">
    <location>
        <begin position="535"/>
        <end position="679"/>
    </location>
</feature>
<dbReference type="InterPro" id="IPR001270">
    <property type="entry name" value="ClpA/B"/>
</dbReference>
<feature type="domain" description="Clp ATPase C-terminal" evidence="8">
    <location>
        <begin position="1213"/>
        <end position="1307"/>
    </location>
</feature>
<dbReference type="FunFam" id="3.40.50.300:FF:000025">
    <property type="entry name" value="ATP-dependent Clp protease subunit"/>
    <property type="match status" value="1"/>
</dbReference>
<keyword evidence="9" id="KW-0645">Protease</keyword>
<keyword evidence="3" id="KW-0067">ATP-binding</keyword>
<dbReference type="VEuPathDB" id="PlasmoDB:PGSY75_1406600"/>
<dbReference type="Gene3D" id="1.10.1780.10">
    <property type="entry name" value="Clp, N-terminal domain"/>
    <property type="match status" value="1"/>
</dbReference>
<dbReference type="GO" id="GO:0016887">
    <property type="term" value="F:ATP hydrolysis activity"/>
    <property type="evidence" value="ECO:0007669"/>
    <property type="project" value="InterPro"/>
</dbReference>
<dbReference type="InterPro" id="IPR036628">
    <property type="entry name" value="Clp_N_dom_sf"/>
</dbReference>
<feature type="domain" description="AAA+ ATPase" evidence="7">
    <location>
        <begin position="935"/>
        <end position="1074"/>
    </location>
</feature>
<accession>A0A151L9Q1</accession>
<dbReference type="InterPro" id="IPR003959">
    <property type="entry name" value="ATPase_AAA_core"/>
</dbReference>
<protein>
    <submittedName>
        <fullName evidence="9">Putative ATP-dependent Clp protease</fullName>
    </submittedName>
</protein>
<evidence type="ECO:0000313" key="9">
    <source>
        <dbReference type="EMBL" id="KYN95678.1"/>
    </source>
</evidence>
<feature type="signal peptide" evidence="6">
    <location>
        <begin position="1"/>
        <end position="18"/>
    </location>
</feature>
<keyword evidence="9" id="KW-0378">Hydrolase</keyword>
<evidence type="ECO:0000256" key="5">
    <source>
        <dbReference type="SAM" id="MobiDB-lite"/>
    </source>
</evidence>
<dbReference type="GO" id="GO:0005524">
    <property type="term" value="F:ATP binding"/>
    <property type="evidence" value="ECO:0007669"/>
    <property type="project" value="UniProtKB-KW"/>
</dbReference>
<dbReference type="GO" id="GO:0006508">
    <property type="term" value="P:proteolysis"/>
    <property type="evidence" value="ECO:0007669"/>
    <property type="project" value="UniProtKB-KW"/>
</dbReference>
<dbReference type="InterPro" id="IPR019489">
    <property type="entry name" value="Clp_ATPase_C"/>
</dbReference>
<dbReference type="SUPFAM" id="SSF52540">
    <property type="entry name" value="P-loop containing nucleoside triphosphate hydrolases"/>
    <property type="match status" value="2"/>
</dbReference>
<evidence type="ECO:0000259" key="8">
    <source>
        <dbReference type="SMART" id="SM01086"/>
    </source>
</evidence>
<feature type="compositionally biased region" description="Low complexity" evidence="5">
    <location>
        <begin position="1144"/>
        <end position="1163"/>
    </location>
</feature>
<sequence length="1319" mass="153755">MNVLYIFIAVLILNGILNIHVSKKKTSFLNNTYPINKYKTINIKRHYRKIQNRNNKLYVSLFDEYDEKCIKALIMAREVAKNDNESEILLKHLLIAIIRIDSNLVQNILKNFNISLTNFLDKFHIAINKISKSYNNNNNNNDGDNNIYEQSENVQNNINEQEKNISLTNNEMDMKNILNEQEENQVTNGKQNENDNLNENEKLLNDFINKHLKDMEEKINILKNLNNQEDNSSLDDINNKDYTINDISSSNHTTKEDNNNNNNNDNNNNINNNDDDNRINVNNLDTNNNSDNLSNNIPNNVSKNIQYNHIDKINNNSTHNKMNQEILRNTNFDIKFSDNCKLVLHNAVLEAKKKRKMFVNIVDILLSVINIAQEKKHSDFLKYLEELNININDLKSILLSYDEKNYNGNNIYDTNVNNTNYNTYNRNIPFNNNNNMSNKGYNNQRLNNNEQANHIINSLNNEYLNNGRDYKYNEDHPFSSNNKFLNPSASSPSSISFMKDCLIDMVHEAQEKGDDHFFGRKKEIKRIIEILGRKKKSNPLLIGESGVGKTAIIEHLSYLILNDNVPYHLKNCRIFQLNLGNIVAGTKYRGEFEEKMKHLLSNMNKKKKNILFIDEIHVIVGAGSGEGSLDASNLLKPFLSSDNLQCIGTTTFQEYSKFIENDKALRRRFNCVTINPFTSKETYRLLKKIKYNYEKYHNIYYTDDSLKSIVTLTEDYLPTANFPDKAIDILDEAGVYQKIKYEKFMKQKLRTERLNKIRIHMNNQQNNNYNNNNYNNNNYYISNEEQHIYNNNHYYNNNDAINQQTELSNEEDIHKFNYDDTIKKDIDENNNVNTDINGNLLINNNESLQNDTYDDETRNLIENVHMKYVTSDVIENIVSKKSSITYIKKNKKEEEKILKLKEKLNKIIIGQEKVIDILSKYLFKAITNIKDPNKPIGTLLLCGSSGVGKTLCAQVISKYLFNEDNLIVINMSEYIDKHSVSKLFGSYPGYVGYKEGGELTESVKKKPFSIILFDEIEKAHSEVLHVLLQILDNGLLTDSKGNKVSFKNTFIFMTTNVGSDIITDYFKLYNNNYSNLGFKYYIKKKKNASDINESKQNEEQLVYTSNGNIENQQNKKYVDHTKQNDENNNESPISDTHTTDAKYNNNNNNNNNTSPNINNSNNNNDDHFDIFEEKLRTNKWYDELKPDIEEELKKKFLPEFLNRIDEKIIFRQFLKRDIINILQNMIDDLKKRIKKRKNINLVIDKNVINYICSDENNIYDMNFGARSIRRALYKYIEDPIAAFLISNIHEPNDSIYVQLTNDKQIKVQLIKAPVQQLSS</sequence>
<dbReference type="PANTHER" id="PTHR11638:SF18">
    <property type="entry name" value="HEAT SHOCK PROTEIN 104"/>
    <property type="match status" value="1"/>
</dbReference>
<evidence type="ECO:0000256" key="4">
    <source>
        <dbReference type="ARBA" id="ARBA00023186"/>
    </source>
</evidence>
<dbReference type="RefSeq" id="XP_018639144.1">
    <property type="nucleotide sequence ID" value="XM_018787772.1"/>
</dbReference>
<keyword evidence="6" id="KW-0732">Signal</keyword>
<dbReference type="InterPro" id="IPR041546">
    <property type="entry name" value="ClpA/ClpB_AAA_lid"/>
</dbReference>
<dbReference type="CDD" id="cd00009">
    <property type="entry name" value="AAA"/>
    <property type="match status" value="1"/>
</dbReference>
<dbReference type="PANTHER" id="PTHR11638">
    <property type="entry name" value="ATP-DEPENDENT CLP PROTEASE"/>
    <property type="match status" value="1"/>
</dbReference>
<dbReference type="InterPro" id="IPR027417">
    <property type="entry name" value="P-loop_NTPase"/>
</dbReference>
<dbReference type="Proteomes" id="UP000076004">
    <property type="component" value="Chromosome 14"/>
</dbReference>
<dbReference type="SMART" id="SM00382">
    <property type="entry name" value="AAA"/>
    <property type="match status" value="2"/>
</dbReference>
<dbReference type="GO" id="GO:0008233">
    <property type="term" value="F:peptidase activity"/>
    <property type="evidence" value="ECO:0007669"/>
    <property type="project" value="UniProtKB-KW"/>
</dbReference>
<dbReference type="SMART" id="SM01086">
    <property type="entry name" value="ClpB_D2-small"/>
    <property type="match status" value="1"/>
</dbReference>
<comment type="caution">
    <text evidence="9">The sequence shown here is derived from an EMBL/GenBank/DDBJ whole genome shotgun (WGS) entry which is preliminary data.</text>
</comment>
<dbReference type="PRINTS" id="PR00300">
    <property type="entry name" value="CLPPROTEASEA"/>
</dbReference>
<feature type="region of interest" description="Disordered" evidence="5">
    <location>
        <begin position="1122"/>
        <end position="1165"/>
    </location>
</feature>
<dbReference type="Pfam" id="PF02861">
    <property type="entry name" value="Clp_N"/>
    <property type="match status" value="1"/>
</dbReference>
<organism evidence="9 10">
    <name type="scientific">Plasmodium gaboni</name>
    <dbReference type="NCBI Taxonomy" id="647221"/>
    <lineage>
        <taxon>Eukaryota</taxon>
        <taxon>Sar</taxon>
        <taxon>Alveolata</taxon>
        <taxon>Apicomplexa</taxon>
        <taxon>Aconoidasida</taxon>
        <taxon>Haemosporida</taxon>
        <taxon>Plasmodiidae</taxon>
        <taxon>Plasmodium</taxon>
        <taxon>Plasmodium (Laverania)</taxon>
    </lineage>
</organism>
<dbReference type="SUPFAM" id="SSF81923">
    <property type="entry name" value="Double Clp-N motif"/>
    <property type="match status" value="1"/>
</dbReference>
<evidence type="ECO:0000256" key="3">
    <source>
        <dbReference type="ARBA" id="ARBA00022840"/>
    </source>
</evidence>
<dbReference type="KEGG" id="pgab:PGSY75_1406600"/>
<proteinExistence type="predicted"/>
<dbReference type="Pfam" id="PF00004">
    <property type="entry name" value="AAA"/>
    <property type="match status" value="1"/>
</dbReference>
<feature type="chain" id="PRO_5007584024" evidence="6">
    <location>
        <begin position="19"/>
        <end position="1319"/>
    </location>
</feature>
<reference evidence="9 10" key="1">
    <citation type="journal article" date="2016" name="Nat. Commun.">
        <title>Genomes of cryptic chimpanzee Plasmodium species reveal key evolutionary events leading to human malaria.</title>
        <authorList>
            <person name="Sundararaman S.A."/>
            <person name="Plenderleith L.J."/>
            <person name="Liu W."/>
            <person name="Loy D.E."/>
            <person name="Learn G.H."/>
            <person name="Li Y."/>
            <person name="Shaw K.S."/>
            <person name="Ayouba A."/>
            <person name="Peeters M."/>
            <person name="Speede S."/>
            <person name="Shaw G.M."/>
            <person name="Bushman F.D."/>
            <person name="Brisson D."/>
            <person name="Rayner J.C."/>
            <person name="Sharp P.M."/>
            <person name="Hahn B.H."/>
        </authorList>
    </citation>
    <scope>NUCLEOTIDE SEQUENCE [LARGE SCALE GENOMIC DNA]</scope>
    <source>
        <strain evidence="9 10">SY75</strain>
    </source>
</reference>
<feature type="compositionally biased region" description="Polar residues" evidence="5">
    <location>
        <begin position="228"/>
        <end position="252"/>
    </location>
</feature>
<feature type="compositionally biased region" description="Low complexity" evidence="5">
    <location>
        <begin position="259"/>
        <end position="272"/>
    </location>
</feature>
<keyword evidence="2" id="KW-0547">Nucleotide-binding</keyword>
<evidence type="ECO:0000256" key="1">
    <source>
        <dbReference type="ARBA" id="ARBA00022737"/>
    </source>
</evidence>
<dbReference type="GO" id="GO:0005737">
    <property type="term" value="C:cytoplasm"/>
    <property type="evidence" value="ECO:0007669"/>
    <property type="project" value="TreeGrafter"/>
</dbReference>
<evidence type="ECO:0000313" key="10">
    <source>
        <dbReference type="Proteomes" id="UP000076004"/>
    </source>
</evidence>
<dbReference type="EMBL" id="LVLB01000015">
    <property type="protein sequence ID" value="KYN95678.1"/>
    <property type="molecule type" value="Genomic_DNA"/>
</dbReference>
<dbReference type="Gene3D" id="3.40.50.300">
    <property type="entry name" value="P-loop containing nucleotide triphosphate hydrolases"/>
    <property type="match status" value="3"/>
</dbReference>
<dbReference type="GeneID" id="29778366"/>
<dbReference type="InterPro" id="IPR050130">
    <property type="entry name" value="ClpA_ClpB"/>
</dbReference>
<keyword evidence="1" id="KW-0677">Repeat</keyword>
<name>A0A151L9Q1_9APIC</name>
<gene>
    <name evidence="9" type="ORF">PGSY75_1406600</name>
</gene>
<feature type="region of interest" description="Disordered" evidence="5">
    <location>
        <begin position="228"/>
        <end position="295"/>
    </location>
</feature>
<evidence type="ECO:0000256" key="2">
    <source>
        <dbReference type="ARBA" id="ARBA00022741"/>
    </source>
</evidence>
<dbReference type="Gene3D" id="1.10.8.60">
    <property type="match status" value="1"/>
</dbReference>
<evidence type="ECO:0000259" key="7">
    <source>
        <dbReference type="SMART" id="SM00382"/>
    </source>
</evidence>
<dbReference type="Pfam" id="PF10431">
    <property type="entry name" value="ClpB_D2-small"/>
    <property type="match status" value="1"/>
</dbReference>
<feature type="compositionally biased region" description="Low complexity" evidence="5">
    <location>
        <begin position="279"/>
        <end position="295"/>
    </location>
</feature>
<dbReference type="InterPro" id="IPR003593">
    <property type="entry name" value="AAA+_ATPase"/>
</dbReference>
<dbReference type="Pfam" id="PF07724">
    <property type="entry name" value="AAA_2"/>
    <property type="match status" value="1"/>
</dbReference>
<dbReference type="InterPro" id="IPR004176">
    <property type="entry name" value="Clp_R_N"/>
</dbReference>
<dbReference type="Pfam" id="PF17871">
    <property type="entry name" value="AAA_lid_9"/>
    <property type="match status" value="1"/>
</dbReference>
<dbReference type="VEuPathDB" id="PlasmoDB:PGABG01_1405000"/>